<dbReference type="Proteomes" id="UP000317638">
    <property type="component" value="Unassembled WGS sequence"/>
</dbReference>
<comment type="caution">
    <text evidence="1">The sequence shown here is derived from an EMBL/GenBank/DDBJ whole genome shotgun (WGS) entry which is preliminary data.</text>
</comment>
<protein>
    <submittedName>
        <fullName evidence="1">Asparaginase</fullName>
    </submittedName>
</protein>
<evidence type="ECO:0000313" key="2">
    <source>
        <dbReference type="Proteomes" id="UP000317638"/>
    </source>
</evidence>
<organism evidence="1 2">
    <name type="scientific">Tessaracoccus rhinocerotis</name>
    <dbReference type="NCBI Taxonomy" id="1689449"/>
    <lineage>
        <taxon>Bacteria</taxon>
        <taxon>Bacillati</taxon>
        <taxon>Actinomycetota</taxon>
        <taxon>Actinomycetes</taxon>
        <taxon>Propionibacteriales</taxon>
        <taxon>Propionibacteriaceae</taxon>
        <taxon>Tessaracoccus</taxon>
    </lineage>
</organism>
<dbReference type="OrthoDB" id="9780674at2"/>
<accession>A0A553K675</accession>
<dbReference type="InterPro" id="IPR010349">
    <property type="entry name" value="Asparaginase_II"/>
</dbReference>
<name>A0A553K675_9ACTN</name>
<dbReference type="PANTHER" id="PTHR42110:SF1">
    <property type="entry name" value="L-ASPARAGINASE, PUTATIVE (AFU_ORTHOLOGUE AFUA_3G11890)-RELATED"/>
    <property type="match status" value="1"/>
</dbReference>
<dbReference type="RefSeq" id="WP_143937294.1">
    <property type="nucleotide sequence ID" value="NZ_VKKG01000001.1"/>
</dbReference>
<sequence>MSLAAAPVVAHVIRSGFLESLHHGLGVVTAPDGTVEFALGDPATQVFPRSANKPIHAVAALRAGAAPSAPALAIGCASHMGAPAHLQATRDALDAVGLDESALRNVPGLPGDPSAAAEWIRSGRGPESIAQGCSGNHAVMLAGTVAGGWELGSYDDPAHPFQRLVRETTHDLADEQVSAIGVDGCGVPVYAFAIAGLARTYGRIAGARSGLQFRVADAVRANPELLAGSGRRTTQFMQRVPGLIAKSGADGVFAAGLPDGRGVAVKIADGGDRAAGVVLAALLLRCGAATADQLGDLVAAPVTGHSEVVGHVVGVA</sequence>
<dbReference type="PANTHER" id="PTHR42110">
    <property type="entry name" value="L-ASPARAGINASE, PUTATIVE (AFU_ORTHOLOGUE AFUA_3G11890)-RELATED"/>
    <property type="match status" value="1"/>
</dbReference>
<gene>
    <name evidence="1" type="ORF">FOJ82_04940</name>
</gene>
<dbReference type="AlphaFoldDB" id="A0A553K675"/>
<proteinExistence type="predicted"/>
<dbReference type="Pfam" id="PF06089">
    <property type="entry name" value="Asparaginase_II"/>
    <property type="match status" value="1"/>
</dbReference>
<dbReference type="EMBL" id="VKKG01000001">
    <property type="protein sequence ID" value="TRY20210.1"/>
    <property type="molecule type" value="Genomic_DNA"/>
</dbReference>
<reference evidence="1 2" key="1">
    <citation type="submission" date="2019-07" db="EMBL/GenBank/DDBJ databases">
        <authorList>
            <person name="Zhou L.-Y."/>
        </authorList>
    </citation>
    <scope>NUCLEOTIDE SEQUENCE [LARGE SCALE GENOMIC DNA]</scope>
    <source>
        <strain evidence="1 2">YIM 101269</strain>
    </source>
</reference>
<keyword evidence="2" id="KW-1185">Reference proteome</keyword>
<evidence type="ECO:0000313" key="1">
    <source>
        <dbReference type="EMBL" id="TRY20210.1"/>
    </source>
</evidence>